<keyword evidence="4" id="KW-0808">Transferase</keyword>
<dbReference type="RefSeq" id="WP_126802516.1">
    <property type="nucleotide sequence ID" value="NZ_PIPL01000001.1"/>
</dbReference>
<accession>A0A432W6L5</accession>
<evidence type="ECO:0000313" key="15">
    <source>
        <dbReference type="EMBL" id="RUO25707.1"/>
    </source>
</evidence>
<protein>
    <recommendedName>
        <fullName evidence="12">Cardiolipin synthase</fullName>
        <ecNumber evidence="12">2.7.8.-</ecNumber>
    </recommendedName>
</protein>
<keyword evidence="11" id="KW-1208">Phospholipid metabolism</keyword>
<dbReference type="Pfam" id="PF13091">
    <property type="entry name" value="PLDc_2"/>
    <property type="match status" value="2"/>
</dbReference>
<keyword evidence="7 13" id="KW-1133">Transmembrane helix</keyword>
<dbReference type="InterPro" id="IPR025202">
    <property type="entry name" value="PLD-like_dom"/>
</dbReference>
<dbReference type="GO" id="GO:0032049">
    <property type="term" value="P:cardiolipin biosynthetic process"/>
    <property type="evidence" value="ECO:0007669"/>
    <property type="project" value="UniProtKB-UniRule"/>
</dbReference>
<evidence type="ECO:0000259" key="14">
    <source>
        <dbReference type="PROSITE" id="PS50035"/>
    </source>
</evidence>
<dbReference type="InterPro" id="IPR001736">
    <property type="entry name" value="PLipase_D/transphosphatidylase"/>
</dbReference>
<keyword evidence="10" id="KW-0594">Phospholipid biosynthesis</keyword>
<proteinExistence type="predicted"/>
<dbReference type="PANTHER" id="PTHR21248">
    <property type="entry name" value="CARDIOLIPIN SYNTHASE"/>
    <property type="match status" value="1"/>
</dbReference>
<evidence type="ECO:0000256" key="4">
    <source>
        <dbReference type="ARBA" id="ARBA00022679"/>
    </source>
</evidence>
<comment type="subcellular location">
    <subcellularLocation>
        <location evidence="1">Cell membrane</location>
        <topology evidence="1">Multi-pass membrane protein</topology>
    </subcellularLocation>
</comment>
<evidence type="ECO:0000256" key="9">
    <source>
        <dbReference type="ARBA" id="ARBA00023136"/>
    </source>
</evidence>
<dbReference type="SUPFAM" id="SSF56024">
    <property type="entry name" value="Phospholipase D/nuclease"/>
    <property type="match status" value="2"/>
</dbReference>
<evidence type="ECO:0000313" key="16">
    <source>
        <dbReference type="Proteomes" id="UP000288293"/>
    </source>
</evidence>
<feature type="transmembrane region" description="Helical" evidence="13">
    <location>
        <begin position="34"/>
        <end position="54"/>
    </location>
</feature>
<keyword evidence="8" id="KW-0443">Lipid metabolism</keyword>
<dbReference type="EC" id="2.7.8.-" evidence="12"/>
<reference evidence="15 16" key="1">
    <citation type="journal article" date="2011" name="Front. Microbiol.">
        <title>Genomic signatures of strain selection and enhancement in Bacillus atrophaeus var. globigii, a historical biowarfare simulant.</title>
        <authorList>
            <person name="Gibbons H.S."/>
            <person name="Broomall S.M."/>
            <person name="McNew L.A."/>
            <person name="Daligault H."/>
            <person name="Chapman C."/>
            <person name="Bruce D."/>
            <person name="Karavis M."/>
            <person name="Krepps M."/>
            <person name="McGregor P.A."/>
            <person name="Hong C."/>
            <person name="Park K.H."/>
            <person name="Akmal A."/>
            <person name="Feldman A."/>
            <person name="Lin J.S."/>
            <person name="Chang W.E."/>
            <person name="Higgs B.W."/>
            <person name="Demirev P."/>
            <person name="Lindquist J."/>
            <person name="Liem A."/>
            <person name="Fochler E."/>
            <person name="Read T.D."/>
            <person name="Tapia R."/>
            <person name="Johnson S."/>
            <person name="Bishop-Lilly K.A."/>
            <person name="Detter C."/>
            <person name="Han C."/>
            <person name="Sozhamannan S."/>
            <person name="Rosenzweig C.N."/>
            <person name="Skowronski E.W."/>
        </authorList>
    </citation>
    <scope>NUCLEOTIDE SEQUENCE [LARGE SCALE GENOMIC DNA]</scope>
    <source>
        <strain evidence="15 16">MLST1</strain>
    </source>
</reference>
<evidence type="ECO:0000256" key="8">
    <source>
        <dbReference type="ARBA" id="ARBA00023098"/>
    </source>
</evidence>
<keyword evidence="3" id="KW-0444">Lipid biosynthesis</keyword>
<organism evidence="15 16">
    <name type="scientific">Aliidiomarina minuta</name>
    <dbReference type="NCBI Taxonomy" id="880057"/>
    <lineage>
        <taxon>Bacteria</taxon>
        <taxon>Pseudomonadati</taxon>
        <taxon>Pseudomonadota</taxon>
        <taxon>Gammaproteobacteria</taxon>
        <taxon>Alteromonadales</taxon>
        <taxon>Idiomarinaceae</taxon>
        <taxon>Aliidiomarina</taxon>
    </lineage>
</organism>
<keyword evidence="16" id="KW-1185">Reference proteome</keyword>
<dbReference type="GO" id="GO:0008808">
    <property type="term" value="F:cardiolipin synthase activity"/>
    <property type="evidence" value="ECO:0007669"/>
    <property type="project" value="UniProtKB-UniRule"/>
</dbReference>
<name>A0A432W6L5_9GAMM</name>
<dbReference type="AlphaFoldDB" id="A0A432W6L5"/>
<keyword evidence="6" id="KW-0677">Repeat</keyword>
<comment type="caution">
    <text evidence="15">The sequence shown here is derived from an EMBL/GenBank/DDBJ whole genome shotgun (WGS) entry which is preliminary data.</text>
</comment>
<evidence type="ECO:0000256" key="6">
    <source>
        <dbReference type="ARBA" id="ARBA00022737"/>
    </source>
</evidence>
<feature type="domain" description="PLD phosphodiesterase" evidence="14">
    <location>
        <begin position="392"/>
        <end position="419"/>
    </location>
</feature>
<keyword evidence="2" id="KW-1003">Cell membrane</keyword>
<evidence type="ECO:0000256" key="3">
    <source>
        <dbReference type="ARBA" id="ARBA00022516"/>
    </source>
</evidence>
<dbReference type="PROSITE" id="PS50035">
    <property type="entry name" value="PLD"/>
    <property type="match status" value="2"/>
</dbReference>
<dbReference type="PANTHER" id="PTHR21248:SF22">
    <property type="entry name" value="PHOSPHOLIPASE D"/>
    <property type="match status" value="1"/>
</dbReference>
<feature type="transmembrane region" description="Helical" evidence="13">
    <location>
        <begin position="6"/>
        <end position="25"/>
    </location>
</feature>
<dbReference type="Gene3D" id="3.30.870.10">
    <property type="entry name" value="Endonuclease Chain A"/>
    <property type="match status" value="2"/>
</dbReference>
<evidence type="ECO:0000256" key="12">
    <source>
        <dbReference type="NCBIfam" id="TIGR04265"/>
    </source>
</evidence>
<evidence type="ECO:0000256" key="2">
    <source>
        <dbReference type="ARBA" id="ARBA00022475"/>
    </source>
</evidence>
<keyword evidence="9 13" id="KW-0472">Membrane</keyword>
<dbReference type="InterPro" id="IPR027379">
    <property type="entry name" value="CLS_N"/>
</dbReference>
<evidence type="ECO:0000256" key="5">
    <source>
        <dbReference type="ARBA" id="ARBA00022692"/>
    </source>
</evidence>
<evidence type="ECO:0000256" key="1">
    <source>
        <dbReference type="ARBA" id="ARBA00004651"/>
    </source>
</evidence>
<keyword evidence="5 13" id="KW-0812">Transmembrane</keyword>
<dbReference type="Pfam" id="PF13396">
    <property type="entry name" value="PLDc_N"/>
    <property type="match status" value="1"/>
</dbReference>
<evidence type="ECO:0000256" key="13">
    <source>
        <dbReference type="SAM" id="Phobius"/>
    </source>
</evidence>
<dbReference type="OrthoDB" id="9814092at2"/>
<dbReference type="GO" id="GO:0005886">
    <property type="term" value="C:plasma membrane"/>
    <property type="evidence" value="ECO:0007669"/>
    <property type="project" value="UniProtKB-SubCell"/>
</dbReference>
<sequence length="479" mass="54714">MAPFDFLLFVFYWLFIALVSLRIIFRGRNLSTSLAWLLIIYIIPLLGALLYFFFGELQLGKRRAEKAASMRFPYMENLRLLATQQSDDNSQLPNSPLAISIQQLLANRLGIGALHYNNFKVLNSPEKIFDALLTDIRNAKESIRMEFYIWNSAGRVKEIEKALLQAHQRGVKIQILIDDAGSWFYFFTAAYKELKNAGIEIIPALSVSPWRLPFRRADIRMHRKMVIIDHQMAYTGSMNMADPKYFNKHANVGEWVDAMVRFEGSAAQGLSAVFSWDWEVETEERDLPESIDSTNESDKWLAAIPSGPGLGFDLITQVMLCAIYRADQSITICSPYFVPPEPIFEALVQAAKRGIKICILVPRRNDSRLVSWASKAFYDQLLQAGAEIMLFKGGLLHTKAMLIDEELAIFGSVNLDVRSLQLNFEISLALFDPQSCREICDLVTEYKADSESIDAERWHQRSLLARLRERLVFFLSPLL</sequence>
<dbReference type="Proteomes" id="UP000288293">
    <property type="component" value="Unassembled WGS sequence"/>
</dbReference>
<dbReference type="InterPro" id="IPR022924">
    <property type="entry name" value="Cardiolipin_synthase"/>
</dbReference>
<dbReference type="SMART" id="SM00155">
    <property type="entry name" value="PLDc"/>
    <property type="match status" value="2"/>
</dbReference>
<evidence type="ECO:0000256" key="7">
    <source>
        <dbReference type="ARBA" id="ARBA00022989"/>
    </source>
</evidence>
<dbReference type="NCBIfam" id="TIGR04265">
    <property type="entry name" value="bac_cardiolipin"/>
    <property type="match status" value="1"/>
</dbReference>
<feature type="domain" description="PLD phosphodiesterase" evidence="14">
    <location>
        <begin position="217"/>
        <end position="244"/>
    </location>
</feature>
<gene>
    <name evidence="15" type="primary">cls</name>
    <name evidence="15" type="ORF">CWE09_02970</name>
</gene>
<dbReference type="EMBL" id="PIPL01000001">
    <property type="protein sequence ID" value="RUO25707.1"/>
    <property type="molecule type" value="Genomic_DNA"/>
</dbReference>
<evidence type="ECO:0000256" key="10">
    <source>
        <dbReference type="ARBA" id="ARBA00023209"/>
    </source>
</evidence>
<evidence type="ECO:0000256" key="11">
    <source>
        <dbReference type="ARBA" id="ARBA00023264"/>
    </source>
</evidence>